<reference evidence="2 3" key="1">
    <citation type="journal article" date="2020" name="Mol. Biol. Evol.">
        <title>Interspecific Gene Flow and the Evolution of Specialization in Black and White Rhinoceros.</title>
        <authorList>
            <person name="Moodley Y."/>
            <person name="Westbury M.V."/>
            <person name="Russo I.M."/>
            <person name="Gopalakrishnan S."/>
            <person name="Rakotoarivelo A."/>
            <person name="Olsen R.A."/>
            <person name="Prost S."/>
            <person name="Tunstall T."/>
            <person name="Ryder O.A."/>
            <person name="Dalen L."/>
            <person name="Bruford M.W."/>
        </authorList>
    </citation>
    <scope>NUCLEOTIDE SEQUENCE [LARGE SCALE GENOMIC DNA]</scope>
    <source>
        <strain evidence="2">SBR-YM</strain>
        <tissue evidence="2">Skin</tissue>
    </source>
</reference>
<comment type="caution">
    <text evidence="2">The sequence shown here is derived from an EMBL/GenBank/DDBJ whole genome shotgun (WGS) entry which is preliminary data.</text>
</comment>
<protein>
    <submittedName>
        <fullName evidence="2">Uncharacterized protein</fullName>
    </submittedName>
</protein>
<evidence type="ECO:0000313" key="2">
    <source>
        <dbReference type="EMBL" id="KAF5921189.1"/>
    </source>
</evidence>
<dbReference type="Proteomes" id="UP000551758">
    <property type="component" value="Unassembled WGS sequence"/>
</dbReference>
<sequence length="229" mass="25159">MRAPPPWFRPQNMKEQVKLFSPEIKQIDPEENYTFRNHIMFWAPWAWSECPWCPGLSSPLPALRCSLKRMGWPLPGPVTQHEQPRPWPNQAVPEAWKRQHEGTPQLQITLWGPGDSGSGLPAPAEDSSRDWLQPCREAAGSWPPDISFEPGHRVPFPLTLAWATPKGHTTGPALKPTGTPVTGPAQPAEDGAIGSRAPLQPCGTCSPCPSWGSDWHGQDGARAALAKLP</sequence>
<proteinExistence type="predicted"/>
<dbReference type="EMBL" id="JACDTQ010001719">
    <property type="protein sequence ID" value="KAF5921189.1"/>
    <property type="molecule type" value="Genomic_DNA"/>
</dbReference>
<gene>
    <name evidence="2" type="ORF">HPG69_018589</name>
</gene>
<feature type="region of interest" description="Disordered" evidence="1">
    <location>
        <begin position="169"/>
        <end position="196"/>
    </location>
</feature>
<dbReference type="AlphaFoldDB" id="A0A7J7EZH6"/>
<evidence type="ECO:0000256" key="1">
    <source>
        <dbReference type="SAM" id="MobiDB-lite"/>
    </source>
</evidence>
<organism evidence="2 3">
    <name type="scientific">Diceros bicornis minor</name>
    <name type="common">South-central black rhinoceros</name>
    <dbReference type="NCBI Taxonomy" id="77932"/>
    <lineage>
        <taxon>Eukaryota</taxon>
        <taxon>Metazoa</taxon>
        <taxon>Chordata</taxon>
        <taxon>Craniata</taxon>
        <taxon>Vertebrata</taxon>
        <taxon>Euteleostomi</taxon>
        <taxon>Mammalia</taxon>
        <taxon>Eutheria</taxon>
        <taxon>Laurasiatheria</taxon>
        <taxon>Perissodactyla</taxon>
        <taxon>Rhinocerotidae</taxon>
        <taxon>Diceros</taxon>
    </lineage>
</organism>
<accession>A0A7J7EZH6</accession>
<name>A0A7J7EZH6_DICBM</name>
<feature type="region of interest" description="Disordered" evidence="1">
    <location>
        <begin position="107"/>
        <end position="128"/>
    </location>
</feature>
<keyword evidence="3" id="KW-1185">Reference proteome</keyword>
<evidence type="ECO:0000313" key="3">
    <source>
        <dbReference type="Proteomes" id="UP000551758"/>
    </source>
</evidence>